<proteinExistence type="predicted"/>
<sequence length="165" mass="17368">MTPNDNVSQIIDQAQSGRASEADVHDAYDQVTSTAPPAALAAGLAHAFQSDQTPPFPSMTAKLFEQSNPDQKAGLLSTLLGKVNPAQRSQVLGGTPLATSPANVPPTVAQQVSPQQVEQLAQHAQQQDPSIVDQVSRFYAQHPVLVKTLGAAALGLLLARMTGRR</sequence>
<evidence type="ECO:0000256" key="1">
    <source>
        <dbReference type="SAM" id="MobiDB-lite"/>
    </source>
</evidence>
<dbReference type="Proteomes" id="UP000319836">
    <property type="component" value="Unassembled WGS sequence"/>
</dbReference>
<feature type="compositionally biased region" description="Polar residues" evidence="1">
    <location>
        <begin position="1"/>
        <end position="18"/>
    </location>
</feature>
<feature type="region of interest" description="Disordered" evidence="1">
    <location>
        <begin position="1"/>
        <end position="31"/>
    </location>
</feature>
<evidence type="ECO:0000313" key="2">
    <source>
        <dbReference type="EMBL" id="TMQ70345.1"/>
    </source>
</evidence>
<reference evidence="2 3" key="1">
    <citation type="journal article" date="2019" name="Nat. Microbiol.">
        <title>Mediterranean grassland soil C-N compound turnover is dependent on rainfall and depth, and is mediated by genomically divergent microorganisms.</title>
        <authorList>
            <person name="Diamond S."/>
            <person name="Andeer P.F."/>
            <person name="Li Z."/>
            <person name="Crits-Christoph A."/>
            <person name="Burstein D."/>
            <person name="Anantharaman K."/>
            <person name="Lane K.R."/>
            <person name="Thomas B.C."/>
            <person name="Pan C."/>
            <person name="Northen T.R."/>
            <person name="Banfield J.F."/>
        </authorList>
    </citation>
    <scope>NUCLEOTIDE SEQUENCE [LARGE SCALE GENOMIC DNA]</scope>
    <source>
        <strain evidence="2">WS_10</strain>
    </source>
</reference>
<evidence type="ECO:0000313" key="3">
    <source>
        <dbReference type="Proteomes" id="UP000319836"/>
    </source>
</evidence>
<comment type="caution">
    <text evidence="2">The sequence shown here is derived from an EMBL/GenBank/DDBJ whole genome shotgun (WGS) entry which is preliminary data.</text>
</comment>
<dbReference type="AlphaFoldDB" id="A0A538U378"/>
<name>A0A538U378_UNCEI</name>
<organism evidence="2 3">
    <name type="scientific">Eiseniibacteriota bacterium</name>
    <dbReference type="NCBI Taxonomy" id="2212470"/>
    <lineage>
        <taxon>Bacteria</taxon>
        <taxon>Candidatus Eiseniibacteriota</taxon>
    </lineage>
</organism>
<accession>A0A538U378</accession>
<protein>
    <submittedName>
        <fullName evidence="2">Uncharacterized protein</fullName>
    </submittedName>
</protein>
<gene>
    <name evidence="2" type="ORF">E6K80_08790</name>
</gene>
<dbReference type="EMBL" id="VBPA01000214">
    <property type="protein sequence ID" value="TMQ70345.1"/>
    <property type="molecule type" value="Genomic_DNA"/>
</dbReference>